<keyword evidence="12" id="KW-1185">Reference proteome</keyword>
<reference evidence="11 12" key="1">
    <citation type="journal article" date="2011" name="Proc. Natl. Acad. Sci. U.S.A.">
        <title>Evolutionary erosion of yeast sex chromosomes by mating-type switching accidents.</title>
        <authorList>
            <person name="Gordon J.L."/>
            <person name="Armisen D."/>
            <person name="Proux-Wera E."/>
            <person name="Oheigeartaigh S.S."/>
            <person name="Byrne K.P."/>
            <person name="Wolfe K.H."/>
        </authorList>
    </citation>
    <scope>NUCLEOTIDE SEQUENCE [LARGE SCALE GENOMIC DNA]</scope>
    <source>
        <strain evidence="12">ATCC 10662 / CBS 1146 / NBRC 0425 / NCYC 2629 / NRRL Y-866</strain>
    </source>
</reference>
<dbReference type="PANTHER" id="PTHR47966">
    <property type="entry name" value="BETA-SITE APP-CLEAVING ENZYME, ISOFORM A-RELATED"/>
    <property type="match status" value="1"/>
</dbReference>
<keyword evidence="3 9" id="KW-0732">Signal</keyword>
<dbReference type="InterPro" id="IPR033876">
    <property type="entry name" value="SAP-like"/>
</dbReference>
<dbReference type="Gene3D" id="2.40.70.10">
    <property type="entry name" value="Acid Proteases"/>
    <property type="match status" value="2"/>
</dbReference>
<dbReference type="InParanoid" id="G8ZXB2"/>
<dbReference type="Proteomes" id="UP000005627">
    <property type="component" value="Chromosome 6"/>
</dbReference>
<feature type="chain" id="PRO_5003519675" description="Peptidase A1 domain-containing protein" evidence="9">
    <location>
        <begin position="19"/>
        <end position="524"/>
    </location>
</feature>
<sequence length="524" mass="55855">MQLLPAALISGFLLGSQAVALSDVDEKPGKYVHLSFDKLRGNSYEEAGKGNKPSAELRKRDDGYEEIEIYNEQNFYSIELEIGTPSQNVTVLLDTGSSDLWVSSPENPYCIDSDDTKPVTQLSTSTLATSSGTATSSGNSGIATVDCSEYGTFDPSKSTSFRSNNTAFSISYGDTTFASGTWGTDNFDLGDLNVTNLSFAVANQSNSTVGVMGIGLAGLQSTYVGVNSASSGAYQYENFPMALKSQGIIDRNAYSLFLNEPDADKGSVLFGAVDHSKYSGQLYTVPMLNMYRNRGIQNPIEFDVTVQGVSVTSGSTIRNLTNTQFPALLDSGTTLSYMPYTLTQLIAGAVGAQYSQYTGYYSMRCPSENNDTRLNFDFGGFQISANLSSYLLSSRSSSSTCYLGMIPLTSNAAIFGDNFLVHAYVVYDLENYEISMAQAAFNNSDSQIEVISDSIPSAVRAQGYSSTWSTNQAISTSGSGSGSGTARTTTTSSNGASGARNAVGDTLAPSPLFLLFATIISFFI</sequence>
<dbReference type="GO" id="GO:0004190">
    <property type="term" value="F:aspartic-type endopeptidase activity"/>
    <property type="evidence" value="ECO:0007669"/>
    <property type="project" value="UniProtKB-KW"/>
</dbReference>
<dbReference type="FunCoup" id="G8ZXB2">
    <property type="interactions" value="423"/>
</dbReference>
<evidence type="ECO:0000256" key="8">
    <source>
        <dbReference type="SAM" id="MobiDB-lite"/>
    </source>
</evidence>
<dbReference type="PROSITE" id="PS51767">
    <property type="entry name" value="PEPTIDASE_A1"/>
    <property type="match status" value="1"/>
</dbReference>
<evidence type="ECO:0000313" key="12">
    <source>
        <dbReference type="Proteomes" id="UP000005627"/>
    </source>
</evidence>
<dbReference type="RefSeq" id="XP_003682467.1">
    <property type="nucleotide sequence ID" value="XM_003682419.1"/>
</dbReference>
<dbReference type="eggNOG" id="KOG1339">
    <property type="taxonomic scope" value="Eukaryota"/>
</dbReference>
<feature type="signal peptide" evidence="9">
    <location>
        <begin position="1"/>
        <end position="18"/>
    </location>
</feature>
<comment type="similarity">
    <text evidence="1 7">Belongs to the peptidase A1 family.</text>
</comment>
<dbReference type="AlphaFoldDB" id="G8ZXB2"/>
<dbReference type="KEGG" id="tdl:TDEL_0F04450"/>
<feature type="domain" description="Peptidase A1" evidence="10">
    <location>
        <begin position="76"/>
        <end position="437"/>
    </location>
</feature>
<dbReference type="InterPro" id="IPR021109">
    <property type="entry name" value="Peptidase_aspartic_dom_sf"/>
</dbReference>
<dbReference type="InterPro" id="IPR001969">
    <property type="entry name" value="Aspartic_peptidase_AS"/>
</dbReference>
<evidence type="ECO:0000256" key="9">
    <source>
        <dbReference type="SAM" id="SignalP"/>
    </source>
</evidence>
<dbReference type="FunFam" id="2.40.70.10:FF:000023">
    <property type="entry name" value="Aspartic protease"/>
    <property type="match status" value="1"/>
</dbReference>
<dbReference type="PANTHER" id="PTHR47966:SF65">
    <property type="entry name" value="ASPARTIC-TYPE ENDOPEPTIDASE"/>
    <property type="match status" value="1"/>
</dbReference>
<protein>
    <recommendedName>
        <fullName evidence="10">Peptidase A1 domain-containing protein</fullName>
    </recommendedName>
</protein>
<keyword evidence="2 7" id="KW-0645">Protease</keyword>
<dbReference type="HOGENOM" id="CLU_013253_9_1_1"/>
<organism evidence="11 12">
    <name type="scientific">Torulaspora delbrueckii</name>
    <name type="common">Yeast</name>
    <name type="synonym">Candida colliculosa</name>
    <dbReference type="NCBI Taxonomy" id="4950"/>
    <lineage>
        <taxon>Eukaryota</taxon>
        <taxon>Fungi</taxon>
        <taxon>Dikarya</taxon>
        <taxon>Ascomycota</taxon>
        <taxon>Saccharomycotina</taxon>
        <taxon>Saccharomycetes</taxon>
        <taxon>Saccharomycetales</taxon>
        <taxon>Saccharomycetaceae</taxon>
        <taxon>Torulaspora</taxon>
    </lineage>
</organism>
<evidence type="ECO:0000256" key="1">
    <source>
        <dbReference type="ARBA" id="ARBA00007447"/>
    </source>
</evidence>
<keyword evidence="4 7" id="KW-0064">Aspartyl protease</keyword>
<keyword evidence="5 7" id="KW-0378">Hydrolase</keyword>
<feature type="active site" evidence="6">
    <location>
        <position position="330"/>
    </location>
</feature>
<dbReference type="Pfam" id="PF00026">
    <property type="entry name" value="Asp"/>
    <property type="match status" value="1"/>
</dbReference>
<feature type="region of interest" description="Disordered" evidence="8">
    <location>
        <begin position="474"/>
        <end position="498"/>
    </location>
</feature>
<dbReference type="GO" id="GO:0006508">
    <property type="term" value="P:proteolysis"/>
    <property type="evidence" value="ECO:0007669"/>
    <property type="project" value="UniProtKB-KW"/>
</dbReference>
<feature type="active site" evidence="6">
    <location>
        <position position="94"/>
    </location>
</feature>
<dbReference type="CDD" id="cd05474">
    <property type="entry name" value="SAP_like"/>
    <property type="match status" value="1"/>
</dbReference>
<dbReference type="OrthoDB" id="771136at2759"/>
<dbReference type="PROSITE" id="PS00141">
    <property type="entry name" value="ASP_PROTEASE"/>
    <property type="match status" value="2"/>
</dbReference>
<evidence type="ECO:0000256" key="5">
    <source>
        <dbReference type="ARBA" id="ARBA00022801"/>
    </source>
</evidence>
<dbReference type="MEROPS" id="A01.030"/>
<dbReference type="EMBL" id="HE616747">
    <property type="protein sequence ID" value="CCE93256.1"/>
    <property type="molecule type" value="Genomic_DNA"/>
</dbReference>
<accession>G8ZXB2</accession>
<dbReference type="SUPFAM" id="SSF50630">
    <property type="entry name" value="Acid proteases"/>
    <property type="match status" value="1"/>
</dbReference>
<feature type="compositionally biased region" description="Low complexity" evidence="8">
    <location>
        <begin position="484"/>
        <end position="498"/>
    </location>
</feature>
<evidence type="ECO:0000256" key="3">
    <source>
        <dbReference type="ARBA" id="ARBA00022729"/>
    </source>
</evidence>
<evidence type="ECO:0000256" key="6">
    <source>
        <dbReference type="PIRSR" id="PIRSR601461-1"/>
    </source>
</evidence>
<evidence type="ECO:0000256" key="4">
    <source>
        <dbReference type="ARBA" id="ARBA00022750"/>
    </source>
</evidence>
<dbReference type="PRINTS" id="PR00792">
    <property type="entry name" value="PEPSIN"/>
</dbReference>
<evidence type="ECO:0000313" key="11">
    <source>
        <dbReference type="EMBL" id="CCE93256.1"/>
    </source>
</evidence>
<gene>
    <name evidence="11" type="primary">TDEL0F04450</name>
    <name evidence="11" type="ORF">TDEL_0F04450</name>
</gene>
<dbReference type="GeneID" id="11501851"/>
<evidence type="ECO:0000256" key="2">
    <source>
        <dbReference type="ARBA" id="ARBA00022670"/>
    </source>
</evidence>
<dbReference type="FunFam" id="2.40.70.10:FF:000011">
    <property type="entry name" value="Aspartic protease"/>
    <property type="match status" value="1"/>
</dbReference>
<evidence type="ECO:0000256" key="7">
    <source>
        <dbReference type="RuleBase" id="RU000454"/>
    </source>
</evidence>
<evidence type="ECO:0000259" key="10">
    <source>
        <dbReference type="PROSITE" id="PS51767"/>
    </source>
</evidence>
<dbReference type="STRING" id="1076872.G8ZXB2"/>
<proteinExistence type="inferred from homology"/>
<dbReference type="InterPro" id="IPR033121">
    <property type="entry name" value="PEPTIDASE_A1"/>
</dbReference>
<dbReference type="InterPro" id="IPR001461">
    <property type="entry name" value="Aspartic_peptidase_A1"/>
</dbReference>
<dbReference type="GO" id="GO:0071944">
    <property type="term" value="C:cell periphery"/>
    <property type="evidence" value="ECO:0007669"/>
    <property type="project" value="UniProtKB-ARBA"/>
</dbReference>
<name>G8ZXB2_TORDE</name>